<accession>A0AAV0ZU73</accession>
<reference evidence="2 3" key="1">
    <citation type="submission" date="2023-01" db="EMBL/GenBank/DDBJ databases">
        <authorList>
            <person name="Kreplak J."/>
        </authorList>
    </citation>
    <scope>NUCLEOTIDE SEQUENCE [LARGE SCALE GENOMIC DNA]</scope>
</reference>
<dbReference type="AlphaFoldDB" id="A0AAV0ZU73"/>
<evidence type="ECO:0000313" key="2">
    <source>
        <dbReference type="EMBL" id="CAI8600489.1"/>
    </source>
</evidence>
<dbReference type="Proteomes" id="UP001157006">
    <property type="component" value="Chromosome 2"/>
</dbReference>
<keyword evidence="3" id="KW-1185">Reference proteome</keyword>
<organism evidence="2 3">
    <name type="scientific">Vicia faba</name>
    <name type="common">Broad bean</name>
    <name type="synonym">Faba vulgaris</name>
    <dbReference type="NCBI Taxonomy" id="3906"/>
    <lineage>
        <taxon>Eukaryota</taxon>
        <taxon>Viridiplantae</taxon>
        <taxon>Streptophyta</taxon>
        <taxon>Embryophyta</taxon>
        <taxon>Tracheophyta</taxon>
        <taxon>Spermatophyta</taxon>
        <taxon>Magnoliopsida</taxon>
        <taxon>eudicotyledons</taxon>
        <taxon>Gunneridae</taxon>
        <taxon>Pentapetalae</taxon>
        <taxon>rosids</taxon>
        <taxon>fabids</taxon>
        <taxon>Fabales</taxon>
        <taxon>Fabaceae</taxon>
        <taxon>Papilionoideae</taxon>
        <taxon>50 kb inversion clade</taxon>
        <taxon>NPAAA clade</taxon>
        <taxon>Hologalegina</taxon>
        <taxon>IRL clade</taxon>
        <taxon>Fabeae</taxon>
        <taxon>Vicia</taxon>
    </lineage>
</organism>
<gene>
    <name evidence="2" type="ORF">VFH_II226160</name>
</gene>
<name>A0AAV0ZU73_VICFA</name>
<sequence>MTFITSVFGNAYSFEILKTLGGLTVKPVQSASIWKISDILLTLLLMIQYLKSWIRLTTSRKKFIKSGNNLSFTTETQPYVKNQKANSRNRENKKSRNNENNTLAQQQNKGSKQKTSPVIRK</sequence>
<dbReference type="EMBL" id="OX451737">
    <property type="protein sequence ID" value="CAI8600489.1"/>
    <property type="molecule type" value="Genomic_DNA"/>
</dbReference>
<feature type="compositionally biased region" description="Polar residues" evidence="1">
    <location>
        <begin position="75"/>
        <end position="85"/>
    </location>
</feature>
<feature type="region of interest" description="Disordered" evidence="1">
    <location>
        <begin position="75"/>
        <end position="121"/>
    </location>
</feature>
<proteinExistence type="predicted"/>
<evidence type="ECO:0000313" key="3">
    <source>
        <dbReference type="Proteomes" id="UP001157006"/>
    </source>
</evidence>
<feature type="compositionally biased region" description="Polar residues" evidence="1">
    <location>
        <begin position="102"/>
        <end position="121"/>
    </location>
</feature>
<evidence type="ECO:0000256" key="1">
    <source>
        <dbReference type="SAM" id="MobiDB-lite"/>
    </source>
</evidence>
<feature type="compositionally biased region" description="Basic and acidic residues" evidence="1">
    <location>
        <begin position="88"/>
        <end position="97"/>
    </location>
</feature>
<protein>
    <submittedName>
        <fullName evidence="2">Uncharacterized protein</fullName>
    </submittedName>
</protein>